<proteinExistence type="predicted"/>
<evidence type="ECO:0000256" key="1">
    <source>
        <dbReference type="SAM" id="MobiDB-lite"/>
    </source>
</evidence>
<feature type="compositionally biased region" description="Low complexity" evidence="1">
    <location>
        <begin position="7"/>
        <end position="25"/>
    </location>
</feature>
<evidence type="ECO:0000313" key="2">
    <source>
        <dbReference type="EMBL" id="ORX45549.1"/>
    </source>
</evidence>
<dbReference type="AlphaFoldDB" id="A0A1X2G5L8"/>
<organism evidence="2 3">
    <name type="scientific">Hesseltinella vesiculosa</name>
    <dbReference type="NCBI Taxonomy" id="101127"/>
    <lineage>
        <taxon>Eukaryota</taxon>
        <taxon>Fungi</taxon>
        <taxon>Fungi incertae sedis</taxon>
        <taxon>Mucoromycota</taxon>
        <taxon>Mucoromycotina</taxon>
        <taxon>Mucoromycetes</taxon>
        <taxon>Mucorales</taxon>
        <taxon>Cunninghamellaceae</taxon>
        <taxon>Hesseltinella</taxon>
    </lineage>
</organism>
<reference evidence="2 3" key="1">
    <citation type="submission" date="2016-07" db="EMBL/GenBank/DDBJ databases">
        <title>Pervasive Adenine N6-methylation of Active Genes in Fungi.</title>
        <authorList>
            <consortium name="DOE Joint Genome Institute"/>
            <person name="Mondo S.J."/>
            <person name="Dannebaum R.O."/>
            <person name="Kuo R.C."/>
            <person name="Labutti K."/>
            <person name="Haridas S."/>
            <person name="Kuo A."/>
            <person name="Salamov A."/>
            <person name="Ahrendt S.R."/>
            <person name="Lipzen A."/>
            <person name="Sullivan W."/>
            <person name="Andreopoulos W.B."/>
            <person name="Clum A."/>
            <person name="Lindquist E."/>
            <person name="Daum C."/>
            <person name="Ramamoorthy G.K."/>
            <person name="Gryganskyi A."/>
            <person name="Culley D."/>
            <person name="Magnuson J.K."/>
            <person name="James T.Y."/>
            <person name="O'Malley M.A."/>
            <person name="Stajich J.E."/>
            <person name="Spatafora J.W."/>
            <person name="Visel A."/>
            <person name="Grigoriev I.V."/>
        </authorList>
    </citation>
    <scope>NUCLEOTIDE SEQUENCE [LARGE SCALE GENOMIC DNA]</scope>
    <source>
        <strain evidence="2 3">NRRL 3301</strain>
    </source>
</reference>
<dbReference type="Proteomes" id="UP000242146">
    <property type="component" value="Unassembled WGS sequence"/>
</dbReference>
<comment type="caution">
    <text evidence="2">The sequence shown here is derived from an EMBL/GenBank/DDBJ whole genome shotgun (WGS) entry which is preliminary data.</text>
</comment>
<name>A0A1X2G5L8_9FUNG</name>
<evidence type="ECO:0000313" key="3">
    <source>
        <dbReference type="Proteomes" id="UP000242146"/>
    </source>
</evidence>
<feature type="region of interest" description="Disordered" evidence="1">
    <location>
        <begin position="1"/>
        <end position="54"/>
    </location>
</feature>
<sequence length="136" mass="14473">SDSAIVPSASTASGNTTASSAASTTPPSPPRPHPPSPPRPPPPSPPRPLLSSRPRPLWRLRPFSPFLLWMFSKLSKIARQWHAMSLPPLPAHVSPDLGAKALSALREIYGRSAEFKSTTQANAAMAILAQPASKQD</sequence>
<gene>
    <name evidence="2" type="ORF">DM01DRAFT_327167</name>
</gene>
<keyword evidence="3" id="KW-1185">Reference proteome</keyword>
<feature type="compositionally biased region" description="Pro residues" evidence="1">
    <location>
        <begin position="26"/>
        <end position="48"/>
    </location>
</feature>
<dbReference type="EMBL" id="MCGT01000042">
    <property type="protein sequence ID" value="ORX45549.1"/>
    <property type="molecule type" value="Genomic_DNA"/>
</dbReference>
<accession>A0A1X2G5L8</accession>
<feature type="non-terminal residue" evidence="2">
    <location>
        <position position="1"/>
    </location>
</feature>
<protein>
    <submittedName>
        <fullName evidence="2">Uncharacterized protein</fullName>
    </submittedName>
</protein>